<dbReference type="EMBL" id="JACCJB010000024">
    <property type="protein sequence ID" value="KAF6217855.1"/>
    <property type="molecule type" value="Genomic_DNA"/>
</dbReference>
<dbReference type="CDD" id="cd04301">
    <property type="entry name" value="NAT_SF"/>
    <property type="match status" value="1"/>
</dbReference>
<gene>
    <name evidence="2" type="ORF">HO133_006267</name>
</gene>
<proteinExistence type="predicted"/>
<comment type="caution">
    <text evidence="2">The sequence shown here is derived from an EMBL/GenBank/DDBJ whole genome shotgun (WGS) entry which is preliminary data.</text>
</comment>
<name>A0A8H6C6N6_9LECA</name>
<evidence type="ECO:0000313" key="2">
    <source>
        <dbReference type="EMBL" id="KAF6217855.1"/>
    </source>
</evidence>
<dbReference type="Gene3D" id="3.40.630.30">
    <property type="match status" value="1"/>
</dbReference>
<dbReference type="PROSITE" id="PS51186">
    <property type="entry name" value="GNAT"/>
    <property type="match status" value="1"/>
</dbReference>
<dbReference type="GO" id="GO:0006048">
    <property type="term" value="P:UDP-N-acetylglucosamine biosynthetic process"/>
    <property type="evidence" value="ECO:0007669"/>
    <property type="project" value="UniProtKB-UniPathway"/>
</dbReference>
<reference evidence="2 3" key="1">
    <citation type="journal article" date="2020" name="Genomics">
        <title>Complete, high-quality genomes from long-read metagenomic sequencing of two wolf lichen thalli reveals enigmatic genome architecture.</title>
        <authorList>
            <person name="McKenzie S.K."/>
            <person name="Walston R.F."/>
            <person name="Allen J.L."/>
        </authorList>
    </citation>
    <scope>NUCLEOTIDE SEQUENCE [LARGE SCALE GENOMIC DNA]</scope>
    <source>
        <strain evidence="2">WasteWater1</strain>
    </source>
</reference>
<dbReference type="SUPFAM" id="SSF55729">
    <property type="entry name" value="Acyl-CoA N-acyltransferases (Nat)"/>
    <property type="match status" value="1"/>
</dbReference>
<feature type="domain" description="N-acetyltransferase" evidence="1">
    <location>
        <begin position="28"/>
        <end position="217"/>
    </location>
</feature>
<dbReference type="GeneID" id="59334668"/>
<dbReference type="InterPro" id="IPR016181">
    <property type="entry name" value="Acyl_CoA_acyltransferase"/>
</dbReference>
<evidence type="ECO:0000313" key="3">
    <source>
        <dbReference type="Proteomes" id="UP000593566"/>
    </source>
</evidence>
<dbReference type="UniPathway" id="UPA00113">
    <property type="reaction ID" value="UER00529"/>
</dbReference>
<dbReference type="GO" id="GO:0016747">
    <property type="term" value="F:acyltransferase activity, transferring groups other than amino-acyl groups"/>
    <property type="evidence" value="ECO:0007669"/>
    <property type="project" value="InterPro"/>
</dbReference>
<dbReference type="Proteomes" id="UP000593566">
    <property type="component" value="Unassembled WGS sequence"/>
</dbReference>
<evidence type="ECO:0000259" key="1">
    <source>
        <dbReference type="PROSITE" id="PS51186"/>
    </source>
</evidence>
<dbReference type="Pfam" id="PF00583">
    <property type="entry name" value="Acetyltransf_1"/>
    <property type="match status" value="1"/>
</dbReference>
<keyword evidence="3" id="KW-1185">Reference proteome</keyword>
<dbReference type="InterPro" id="IPR000182">
    <property type="entry name" value="GNAT_dom"/>
</dbReference>
<dbReference type="RefSeq" id="XP_037147290.1">
    <property type="nucleotide sequence ID" value="XM_037297165.1"/>
</dbReference>
<dbReference type="AlphaFoldDB" id="A0A8H6C6N6"/>
<protein>
    <recommendedName>
        <fullName evidence="1">N-acetyltransferase domain-containing protein</fullName>
    </recommendedName>
</protein>
<accession>A0A8H6C6N6</accession>
<sequence>MSSPTPPYTIAFLPPPGPAVLSIPRSSSPYRPVSPTDPSIPPAFHDALAIRDAVFTIEQNCPADEDLDADDPVSWHWVLYAADAVPAATIRLIPAQAHADDETAVAGPNYEDSRLWDGQEPYLMIGRLATRKEFRGRGYGRAVVEEALGWAAGHEGEVVRDWRDGEGRRAVWRGLLLAHAQADREKWYAGLGWRTDEGMGRWDECGIRHVAMWRRVEVRG</sequence>
<organism evidence="2 3">
    <name type="scientific">Letharia lupina</name>
    <dbReference type="NCBI Taxonomy" id="560253"/>
    <lineage>
        <taxon>Eukaryota</taxon>
        <taxon>Fungi</taxon>
        <taxon>Dikarya</taxon>
        <taxon>Ascomycota</taxon>
        <taxon>Pezizomycotina</taxon>
        <taxon>Lecanoromycetes</taxon>
        <taxon>OSLEUM clade</taxon>
        <taxon>Lecanoromycetidae</taxon>
        <taxon>Lecanorales</taxon>
        <taxon>Lecanorineae</taxon>
        <taxon>Parmeliaceae</taxon>
        <taxon>Letharia</taxon>
    </lineage>
</organism>